<reference evidence="3" key="1">
    <citation type="submission" date="2016-11" db="UniProtKB">
        <authorList>
            <consortium name="WormBaseParasite"/>
        </authorList>
    </citation>
    <scope>IDENTIFICATION</scope>
</reference>
<protein>
    <submittedName>
        <fullName evidence="3">Uncharacterized protein</fullName>
    </submittedName>
</protein>
<dbReference type="Proteomes" id="UP000095283">
    <property type="component" value="Unplaced"/>
</dbReference>
<proteinExistence type="predicted"/>
<sequence>MDGYLKDLKMPSPPTTPGHLQVRKLTVTNEEGSMSQQATPGRKSGKKIAALVGEDEMSGPPSVSSNQKNRFRNGHASFRLRMLQEQHGTGFEPVDKHKFKPSSVPTSPAASGSRLEPLSGLDTGLLSQRQVSQIYRYIITISEVKQEADVCLKKHFATWNTNKTVRGQRLNQKKNFQVEAKNTFEILLSSKKEEI</sequence>
<evidence type="ECO:0000313" key="2">
    <source>
        <dbReference type="Proteomes" id="UP000095283"/>
    </source>
</evidence>
<feature type="compositionally biased region" description="Polar residues" evidence="1">
    <location>
        <begin position="28"/>
        <end position="39"/>
    </location>
</feature>
<feature type="region of interest" description="Disordered" evidence="1">
    <location>
        <begin position="28"/>
        <end position="70"/>
    </location>
</feature>
<evidence type="ECO:0000256" key="1">
    <source>
        <dbReference type="SAM" id="MobiDB-lite"/>
    </source>
</evidence>
<organism evidence="2 3">
    <name type="scientific">Heterorhabditis bacteriophora</name>
    <name type="common">Entomopathogenic nematode worm</name>
    <dbReference type="NCBI Taxonomy" id="37862"/>
    <lineage>
        <taxon>Eukaryota</taxon>
        <taxon>Metazoa</taxon>
        <taxon>Ecdysozoa</taxon>
        <taxon>Nematoda</taxon>
        <taxon>Chromadorea</taxon>
        <taxon>Rhabditida</taxon>
        <taxon>Rhabditina</taxon>
        <taxon>Rhabditomorpha</taxon>
        <taxon>Strongyloidea</taxon>
        <taxon>Heterorhabditidae</taxon>
        <taxon>Heterorhabditis</taxon>
    </lineage>
</organism>
<feature type="region of interest" description="Disordered" evidence="1">
    <location>
        <begin position="1"/>
        <end position="20"/>
    </location>
</feature>
<feature type="region of interest" description="Disordered" evidence="1">
    <location>
        <begin position="90"/>
        <end position="116"/>
    </location>
</feature>
<name>A0A1I7X3K5_HETBA</name>
<dbReference type="WBParaSite" id="Hba_12178">
    <property type="protein sequence ID" value="Hba_12178"/>
    <property type="gene ID" value="Hba_12178"/>
</dbReference>
<keyword evidence="2" id="KW-1185">Reference proteome</keyword>
<accession>A0A1I7X3K5</accession>
<evidence type="ECO:0000313" key="3">
    <source>
        <dbReference type="WBParaSite" id="Hba_12178"/>
    </source>
</evidence>
<dbReference type="AlphaFoldDB" id="A0A1I7X3K5"/>